<dbReference type="PANTHER" id="PTHR33370:SF1">
    <property type="entry name" value="TRANSLATION INITIATION FACTOR IF-1, CHLOROPLASTIC"/>
    <property type="match status" value="1"/>
</dbReference>
<dbReference type="GO" id="GO:0005829">
    <property type="term" value="C:cytosol"/>
    <property type="evidence" value="ECO:0007669"/>
    <property type="project" value="TreeGrafter"/>
</dbReference>
<accession>A0A328PKT4</accession>
<keyword evidence="2 4" id="KW-0396">Initiation factor</keyword>
<reference evidence="7" key="1">
    <citation type="submission" date="2018-06" db="EMBL/GenBank/DDBJ databases">
        <authorList>
            <person name="Martinez Ocampo F."/>
            <person name="Quiroz Castaneda R.E."/>
            <person name="Rojas Lopez X."/>
        </authorList>
    </citation>
    <scope>NUCLEOTIDE SEQUENCE [LARGE SCALE GENOMIC DNA]</scope>
    <source>
        <strain evidence="7">INIFAP02</strain>
    </source>
</reference>
<dbReference type="SUPFAM" id="SSF50249">
    <property type="entry name" value="Nucleic acid-binding proteins"/>
    <property type="match status" value="1"/>
</dbReference>
<comment type="caution">
    <text evidence="6">The sequence shown here is derived from an EMBL/GenBank/DDBJ whole genome shotgun (WGS) entry which is preliminary data.</text>
</comment>
<dbReference type="EMBL" id="QKVO01000006">
    <property type="protein sequence ID" value="RAO95014.1"/>
    <property type="molecule type" value="Genomic_DNA"/>
</dbReference>
<evidence type="ECO:0000256" key="4">
    <source>
        <dbReference type="PROSITE-ProRule" id="PRU00181"/>
    </source>
</evidence>
<dbReference type="GO" id="GO:0003743">
    <property type="term" value="F:translation initiation factor activity"/>
    <property type="evidence" value="ECO:0007669"/>
    <property type="project" value="UniProtKB-UniRule"/>
</dbReference>
<dbReference type="Gene3D" id="2.40.50.140">
    <property type="entry name" value="Nucleic acid-binding proteins"/>
    <property type="match status" value="1"/>
</dbReference>
<dbReference type="Proteomes" id="UP000249762">
    <property type="component" value="Unassembled WGS sequence"/>
</dbReference>
<evidence type="ECO:0000256" key="1">
    <source>
        <dbReference type="ARBA" id="ARBA00010939"/>
    </source>
</evidence>
<evidence type="ECO:0000313" key="7">
    <source>
        <dbReference type="Proteomes" id="UP000249762"/>
    </source>
</evidence>
<feature type="domain" description="S1-like" evidence="5">
    <location>
        <begin position="1"/>
        <end position="74"/>
    </location>
</feature>
<dbReference type="OrthoDB" id="9803250at2"/>
<evidence type="ECO:0000256" key="2">
    <source>
        <dbReference type="ARBA" id="ARBA00022540"/>
    </source>
</evidence>
<dbReference type="PANTHER" id="PTHR33370">
    <property type="entry name" value="TRANSLATION INITIATION FACTOR IF-1, CHLOROPLASTIC"/>
    <property type="match status" value="1"/>
</dbReference>
<proteinExistence type="inferred from homology"/>
<organism evidence="6 7">
    <name type="scientific">Mycoplasma wenyonii</name>
    <dbReference type="NCBI Taxonomy" id="65123"/>
    <lineage>
        <taxon>Bacteria</taxon>
        <taxon>Bacillati</taxon>
        <taxon>Mycoplasmatota</taxon>
        <taxon>Mollicutes</taxon>
        <taxon>Mycoplasmataceae</taxon>
        <taxon>Mycoplasma</taxon>
    </lineage>
</organism>
<evidence type="ECO:0000313" key="6">
    <source>
        <dbReference type="EMBL" id="RAO95014.1"/>
    </source>
</evidence>
<sequence length="82" mass="9614">MTVEEEKFSLEGKIVKMVTAENVKVELSTNKKIVECHLAKRLKRYSSYFLEGDRVIVQMNLYDLNKGKIIERIKKTQQPVKK</sequence>
<dbReference type="GO" id="GO:0043022">
    <property type="term" value="F:ribosome binding"/>
    <property type="evidence" value="ECO:0007669"/>
    <property type="project" value="TreeGrafter"/>
</dbReference>
<dbReference type="InterPro" id="IPR012340">
    <property type="entry name" value="NA-bd_OB-fold"/>
</dbReference>
<dbReference type="GO" id="GO:0003723">
    <property type="term" value="F:RNA binding"/>
    <property type="evidence" value="ECO:0007669"/>
    <property type="project" value="InterPro"/>
</dbReference>
<dbReference type="AlphaFoldDB" id="A0A328PKT4"/>
<keyword evidence="7" id="KW-1185">Reference proteome</keyword>
<dbReference type="PROSITE" id="PS50832">
    <property type="entry name" value="S1_IF1_TYPE"/>
    <property type="match status" value="1"/>
</dbReference>
<comment type="similarity">
    <text evidence="1">Belongs to the IF-1 family.</text>
</comment>
<protein>
    <submittedName>
        <fullName evidence="6">Translation initiation factor IF-1</fullName>
    </submittedName>
</protein>
<dbReference type="InterPro" id="IPR006196">
    <property type="entry name" value="RNA-binding_domain_S1_IF1"/>
</dbReference>
<dbReference type="InterPro" id="IPR004368">
    <property type="entry name" value="TIF_IF1"/>
</dbReference>
<name>A0A328PKT4_9MOLU</name>
<evidence type="ECO:0000256" key="3">
    <source>
        <dbReference type="ARBA" id="ARBA00022917"/>
    </source>
</evidence>
<gene>
    <name evidence="6" type="ORF">DNK47_01885</name>
</gene>
<keyword evidence="3 4" id="KW-0648">Protein biosynthesis</keyword>
<evidence type="ECO:0000259" key="5">
    <source>
        <dbReference type="PROSITE" id="PS50832"/>
    </source>
</evidence>
<dbReference type="RefSeq" id="WP_099197296.1">
    <property type="nucleotide sequence ID" value="NZ_QKVO01000006.1"/>
</dbReference>
<dbReference type="Pfam" id="PF01176">
    <property type="entry name" value="eIF-1a"/>
    <property type="match status" value="1"/>
</dbReference>